<dbReference type="Gene3D" id="1.10.287.950">
    <property type="entry name" value="Methyl-accepting chemotaxis protein"/>
    <property type="match status" value="1"/>
</dbReference>
<proteinExistence type="predicted"/>
<evidence type="ECO:0000313" key="3">
    <source>
        <dbReference type="WBParaSite" id="PSU_v2.g12687.t1"/>
    </source>
</evidence>
<name>A0A914Y4P0_9BILA</name>
<organism evidence="2 3">
    <name type="scientific">Panagrolaimus superbus</name>
    <dbReference type="NCBI Taxonomy" id="310955"/>
    <lineage>
        <taxon>Eukaryota</taxon>
        <taxon>Metazoa</taxon>
        <taxon>Ecdysozoa</taxon>
        <taxon>Nematoda</taxon>
        <taxon>Chromadorea</taxon>
        <taxon>Rhabditida</taxon>
        <taxon>Tylenchina</taxon>
        <taxon>Panagrolaimomorpha</taxon>
        <taxon>Panagrolaimoidea</taxon>
        <taxon>Panagrolaimidae</taxon>
        <taxon>Panagrolaimus</taxon>
    </lineage>
</organism>
<sequence>MTEAAEKVKRDFDAISNKIDAIYEKYSGKLKKEVEESRTKQTEIEEKIKTLRTAASKAELDLKKSNEKLENMQKAVAEMGEELERLEENKVKTKEEIDELGAFLGDTKVNQQLKLQ</sequence>
<dbReference type="AlphaFoldDB" id="A0A914Y4P0"/>
<dbReference type="Proteomes" id="UP000887577">
    <property type="component" value="Unplaced"/>
</dbReference>
<protein>
    <submittedName>
        <fullName evidence="3">Uncharacterized protein</fullName>
    </submittedName>
</protein>
<reference evidence="3" key="1">
    <citation type="submission" date="2022-11" db="UniProtKB">
        <authorList>
            <consortium name="WormBaseParasite"/>
        </authorList>
    </citation>
    <scope>IDENTIFICATION</scope>
</reference>
<keyword evidence="2" id="KW-1185">Reference proteome</keyword>
<accession>A0A914Y4P0</accession>
<keyword evidence="1" id="KW-0175">Coiled coil</keyword>
<evidence type="ECO:0000256" key="1">
    <source>
        <dbReference type="SAM" id="Coils"/>
    </source>
</evidence>
<dbReference type="WBParaSite" id="PSU_v2.g12687.t1">
    <property type="protein sequence ID" value="PSU_v2.g12687.t1"/>
    <property type="gene ID" value="PSU_v2.g12687"/>
</dbReference>
<evidence type="ECO:0000313" key="2">
    <source>
        <dbReference type="Proteomes" id="UP000887577"/>
    </source>
</evidence>
<feature type="coiled-coil region" evidence="1">
    <location>
        <begin position="48"/>
        <end position="103"/>
    </location>
</feature>